<dbReference type="GO" id="GO:0016301">
    <property type="term" value="F:kinase activity"/>
    <property type="evidence" value="ECO:0007669"/>
    <property type="project" value="UniProtKB-KW"/>
</dbReference>
<dbReference type="PANTHER" id="PTHR16301:SF24">
    <property type="entry name" value="RWD DOMAIN-CONTAINING PROTEIN"/>
    <property type="match status" value="1"/>
</dbReference>
<dbReference type="Gene3D" id="3.30.230.30">
    <property type="entry name" value="Impact, N-terminal domain"/>
    <property type="match status" value="1"/>
</dbReference>
<feature type="region of interest" description="Disordered" evidence="2">
    <location>
        <begin position="56"/>
        <end position="82"/>
    </location>
</feature>
<feature type="region of interest" description="Disordered" evidence="2">
    <location>
        <begin position="262"/>
        <end position="342"/>
    </location>
</feature>
<evidence type="ECO:0000313" key="4">
    <source>
        <dbReference type="EMBL" id="RSH90273.1"/>
    </source>
</evidence>
<proteinExistence type="inferred from homology"/>
<dbReference type="AlphaFoldDB" id="A0A427YGW9"/>
<organism evidence="4 5">
    <name type="scientific">Saitozyma podzolica</name>
    <dbReference type="NCBI Taxonomy" id="1890683"/>
    <lineage>
        <taxon>Eukaryota</taxon>
        <taxon>Fungi</taxon>
        <taxon>Dikarya</taxon>
        <taxon>Basidiomycota</taxon>
        <taxon>Agaricomycotina</taxon>
        <taxon>Tremellomycetes</taxon>
        <taxon>Tremellales</taxon>
        <taxon>Trimorphomycetaceae</taxon>
        <taxon>Saitozyma</taxon>
    </lineage>
</organism>
<comment type="caution">
    <text evidence="4">The sequence shown here is derived from an EMBL/GenBank/DDBJ whole genome shotgun (WGS) entry which is preliminary data.</text>
</comment>
<comment type="similarity">
    <text evidence="1">Belongs to the IMPACT family.</text>
</comment>
<feature type="domain" description="Impact N-terminal" evidence="3">
    <location>
        <begin position="505"/>
        <end position="560"/>
    </location>
</feature>
<dbReference type="PANTHER" id="PTHR16301">
    <property type="entry name" value="IMPACT-RELATED"/>
    <property type="match status" value="1"/>
</dbReference>
<feature type="region of interest" description="Disordered" evidence="2">
    <location>
        <begin position="564"/>
        <end position="585"/>
    </location>
</feature>
<feature type="region of interest" description="Disordered" evidence="2">
    <location>
        <begin position="152"/>
        <end position="188"/>
    </location>
</feature>
<dbReference type="EMBL" id="RSCD01000011">
    <property type="protein sequence ID" value="RSH90273.1"/>
    <property type="molecule type" value="Genomic_DNA"/>
</dbReference>
<name>A0A427YGW9_9TREE</name>
<dbReference type="InterPro" id="IPR023582">
    <property type="entry name" value="Impact"/>
</dbReference>
<dbReference type="GO" id="GO:0006446">
    <property type="term" value="P:regulation of translational initiation"/>
    <property type="evidence" value="ECO:0007669"/>
    <property type="project" value="TreeGrafter"/>
</dbReference>
<dbReference type="InterPro" id="IPR001498">
    <property type="entry name" value="Impact_N"/>
</dbReference>
<evidence type="ECO:0000256" key="2">
    <source>
        <dbReference type="SAM" id="MobiDB-lite"/>
    </source>
</evidence>
<dbReference type="GO" id="GO:0005737">
    <property type="term" value="C:cytoplasm"/>
    <property type="evidence" value="ECO:0007669"/>
    <property type="project" value="TreeGrafter"/>
</dbReference>
<reference evidence="4 5" key="1">
    <citation type="submission" date="2018-11" db="EMBL/GenBank/DDBJ databases">
        <title>Genome sequence of Saitozyma podzolica DSM 27192.</title>
        <authorList>
            <person name="Aliyu H."/>
            <person name="Gorte O."/>
            <person name="Ochsenreither K."/>
        </authorList>
    </citation>
    <scope>NUCLEOTIDE SEQUENCE [LARGE SCALE GENOMIC DNA]</scope>
    <source>
        <strain evidence="4 5">DSM 27192</strain>
    </source>
</reference>
<dbReference type="InterPro" id="IPR036956">
    <property type="entry name" value="Impact_N_sf"/>
</dbReference>
<dbReference type="Pfam" id="PF01205">
    <property type="entry name" value="Impact_N"/>
    <property type="match status" value="1"/>
</dbReference>
<accession>A0A427YGW9</accession>
<keyword evidence="5" id="KW-1185">Reference proteome</keyword>
<feature type="compositionally biased region" description="Gly residues" evidence="2">
    <location>
        <begin position="565"/>
        <end position="579"/>
    </location>
</feature>
<protein>
    <submittedName>
        <fullName evidence="4">eIF2 kinase Gcn2p negative regulator</fullName>
    </submittedName>
</protein>
<gene>
    <name evidence="4" type="primary">YIH1</name>
    <name evidence="4" type="ORF">EHS25_001607</name>
</gene>
<dbReference type="STRING" id="1890683.A0A427YGW9"/>
<feature type="compositionally biased region" description="Basic and acidic residues" evidence="2">
    <location>
        <begin position="328"/>
        <end position="339"/>
    </location>
</feature>
<sequence length="585" mass="61829">MPVITERPSPIDPALVSTLNKLTLGGTGTSGTSVGDMGTSNPRSARFADTTALPPTILGSNAALRGSSPSASSLEDRRRSPPVVLRDPEGVLLKFIEHLLAPEHSDSDPHLVAIGYELEALHSIYPGSVHLSVTSRPPSVDLFRDSIRDPVLDTVLPRPSDPPLEPTTNTQPDPSSPEVERSGSRDSQTWADAVFDASIWSPGERIRAGSSIRALETHSCLGYPPVLPQPPFLSFLVPPSPPRSTPDTPLVPFPTFHSGISPRYHVARSTNPHGQSATSPAPSSPPPAPPSSRATSASLRTAGDLDADGNLVPVPRRPSPRPTFSYSRDGDGHNKDKDGSTTPAALHAAEKGERPDFLIHVSTPIVDRKSTFMGHAVRVTDEREVPLVIHEILSDKKVAKAAHPAIFAYRIAKDVGGAAGKVYASGESCGCGLAFLPPQPRNAGQTHTIIPIASPLIQTFLSHSDFSSPAPSRPLNPTLPNHITLGAASPFKPLLRPSADPLTPTDCDDDGETAAGSRLAHLLEILEVENVLVVVTRWFGGIHLGPDRFKHINQVGRDALEVGGFLEGESGGGAGGAGKGKGRRR</sequence>
<keyword evidence="4" id="KW-0418">Kinase</keyword>
<evidence type="ECO:0000256" key="1">
    <source>
        <dbReference type="ARBA" id="ARBA00007665"/>
    </source>
</evidence>
<evidence type="ECO:0000259" key="3">
    <source>
        <dbReference type="Pfam" id="PF01205"/>
    </source>
</evidence>
<dbReference type="Proteomes" id="UP000279259">
    <property type="component" value="Unassembled WGS sequence"/>
</dbReference>
<dbReference type="OrthoDB" id="69641at2759"/>
<evidence type="ECO:0000313" key="5">
    <source>
        <dbReference type="Proteomes" id="UP000279259"/>
    </source>
</evidence>
<dbReference type="SUPFAM" id="SSF54211">
    <property type="entry name" value="Ribosomal protein S5 domain 2-like"/>
    <property type="match status" value="2"/>
</dbReference>
<keyword evidence="4" id="KW-0808">Transferase</keyword>
<dbReference type="GO" id="GO:0140469">
    <property type="term" value="P:GCN2-mediated signaling"/>
    <property type="evidence" value="ECO:0007669"/>
    <property type="project" value="TreeGrafter"/>
</dbReference>
<dbReference type="InterPro" id="IPR020568">
    <property type="entry name" value="Ribosomal_Su5_D2-typ_SF"/>
</dbReference>